<evidence type="ECO:0000313" key="2">
    <source>
        <dbReference type="EMBL" id="PTQ46874.1"/>
    </source>
</evidence>
<keyword evidence="1" id="KW-0812">Transmembrane</keyword>
<keyword evidence="1" id="KW-0472">Membrane</keyword>
<evidence type="ECO:0000256" key="1">
    <source>
        <dbReference type="SAM" id="Phobius"/>
    </source>
</evidence>
<name>A0A2R6XL82_MARPO</name>
<organism evidence="2 3">
    <name type="scientific">Marchantia polymorpha</name>
    <name type="common">Common liverwort</name>
    <name type="synonym">Marchantia aquatica</name>
    <dbReference type="NCBI Taxonomy" id="3197"/>
    <lineage>
        <taxon>Eukaryota</taxon>
        <taxon>Viridiplantae</taxon>
        <taxon>Streptophyta</taxon>
        <taxon>Embryophyta</taxon>
        <taxon>Marchantiophyta</taxon>
        <taxon>Marchantiopsida</taxon>
        <taxon>Marchantiidae</taxon>
        <taxon>Marchantiales</taxon>
        <taxon>Marchantiaceae</taxon>
        <taxon>Marchantia</taxon>
    </lineage>
</organism>
<feature type="transmembrane region" description="Helical" evidence="1">
    <location>
        <begin position="37"/>
        <end position="61"/>
    </location>
</feature>
<dbReference type="Proteomes" id="UP000244005">
    <property type="component" value="Unassembled WGS sequence"/>
</dbReference>
<sequence>MQRVVLITKLKGRVEWSQVEYSRLSRRPRPRVTAEHVLFLLEGLMGTLESTLFLFVIWPLLSLSMYF</sequence>
<proteinExistence type="predicted"/>
<keyword evidence="1" id="KW-1133">Transmembrane helix</keyword>
<gene>
    <name evidence="2" type="ORF">MARPO_0009s0009</name>
</gene>
<protein>
    <submittedName>
        <fullName evidence="2">Uncharacterized protein</fullName>
    </submittedName>
</protein>
<evidence type="ECO:0000313" key="3">
    <source>
        <dbReference type="Proteomes" id="UP000244005"/>
    </source>
</evidence>
<keyword evidence="3" id="KW-1185">Reference proteome</keyword>
<dbReference type="AlphaFoldDB" id="A0A2R6XL82"/>
<reference evidence="3" key="1">
    <citation type="journal article" date="2017" name="Cell">
        <title>Insights into land plant evolution garnered from the Marchantia polymorpha genome.</title>
        <authorList>
            <person name="Bowman J.L."/>
            <person name="Kohchi T."/>
            <person name="Yamato K.T."/>
            <person name="Jenkins J."/>
            <person name="Shu S."/>
            <person name="Ishizaki K."/>
            <person name="Yamaoka S."/>
            <person name="Nishihama R."/>
            <person name="Nakamura Y."/>
            <person name="Berger F."/>
            <person name="Adam C."/>
            <person name="Aki S.S."/>
            <person name="Althoff F."/>
            <person name="Araki T."/>
            <person name="Arteaga-Vazquez M.A."/>
            <person name="Balasubrmanian S."/>
            <person name="Barry K."/>
            <person name="Bauer D."/>
            <person name="Boehm C.R."/>
            <person name="Briginshaw L."/>
            <person name="Caballero-Perez J."/>
            <person name="Catarino B."/>
            <person name="Chen F."/>
            <person name="Chiyoda S."/>
            <person name="Chovatia M."/>
            <person name="Davies K.M."/>
            <person name="Delmans M."/>
            <person name="Demura T."/>
            <person name="Dierschke T."/>
            <person name="Dolan L."/>
            <person name="Dorantes-Acosta A.E."/>
            <person name="Eklund D.M."/>
            <person name="Florent S.N."/>
            <person name="Flores-Sandoval E."/>
            <person name="Fujiyama A."/>
            <person name="Fukuzawa H."/>
            <person name="Galik B."/>
            <person name="Grimanelli D."/>
            <person name="Grimwood J."/>
            <person name="Grossniklaus U."/>
            <person name="Hamada T."/>
            <person name="Haseloff J."/>
            <person name="Hetherington A.J."/>
            <person name="Higo A."/>
            <person name="Hirakawa Y."/>
            <person name="Hundley H.N."/>
            <person name="Ikeda Y."/>
            <person name="Inoue K."/>
            <person name="Inoue S.I."/>
            <person name="Ishida S."/>
            <person name="Jia Q."/>
            <person name="Kakita M."/>
            <person name="Kanazawa T."/>
            <person name="Kawai Y."/>
            <person name="Kawashima T."/>
            <person name="Kennedy M."/>
            <person name="Kinose K."/>
            <person name="Kinoshita T."/>
            <person name="Kohara Y."/>
            <person name="Koide E."/>
            <person name="Komatsu K."/>
            <person name="Kopischke S."/>
            <person name="Kubo M."/>
            <person name="Kyozuka J."/>
            <person name="Lagercrantz U."/>
            <person name="Lin S.S."/>
            <person name="Lindquist E."/>
            <person name="Lipzen A.M."/>
            <person name="Lu C.W."/>
            <person name="De Luna E."/>
            <person name="Martienssen R.A."/>
            <person name="Minamino N."/>
            <person name="Mizutani M."/>
            <person name="Mizutani M."/>
            <person name="Mochizuki N."/>
            <person name="Monte I."/>
            <person name="Mosher R."/>
            <person name="Nagasaki H."/>
            <person name="Nakagami H."/>
            <person name="Naramoto S."/>
            <person name="Nishitani K."/>
            <person name="Ohtani M."/>
            <person name="Okamoto T."/>
            <person name="Okumura M."/>
            <person name="Phillips J."/>
            <person name="Pollak B."/>
            <person name="Reinders A."/>
            <person name="Rovekamp M."/>
            <person name="Sano R."/>
            <person name="Sawa S."/>
            <person name="Schmid M.W."/>
            <person name="Shirakawa M."/>
            <person name="Solano R."/>
            <person name="Spunde A."/>
            <person name="Suetsugu N."/>
            <person name="Sugano S."/>
            <person name="Sugiyama A."/>
            <person name="Sun R."/>
            <person name="Suzuki Y."/>
            <person name="Takenaka M."/>
            <person name="Takezawa D."/>
            <person name="Tomogane H."/>
            <person name="Tsuzuki M."/>
            <person name="Ueda T."/>
            <person name="Umeda M."/>
            <person name="Ward J.M."/>
            <person name="Watanabe Y."/>
            <person name="Yazaki K."/>
            <person name="Yokoyama R."/>
            <person name="Yoshitake Y."/>
            <person name="Yotsui I."/>
            <person name="Zachgo S."/>
            <person name="Schmutz J."/>
        </authorList>
    </citation>
    <scope>NUCLEOTIDE SEQUENCE [LARGE SCALE GENOMIC DNA]</scope>
    <source>
        <strain evidence="3">Tak-1</strain>
    </source>
</reference>
<accession>A0A2R6XL82</accession>
<dbReference type="EMBL" id="KZ772681">
    <property type="protein sequence ID" value="PTQ46874.1"/>
    <property type="molecule type" value="Genomic_DNA"/>
</dbReference>